<dbReference type="RefSeq" id="WP_187075527.1">
    <property type="nucleotide sequence ID" value="NZ_JACORT010000002.1"/>
</dbReference>
<proteinExistence type="inferred from homology"/>
<protein>
    <submittedName>
        <fullName evidence="5">Glycosyltransferase family 2 protein</fullName>
    </submittedName>
</protein>
<name>A0A923MRB5_9BURK</name>
<dbReference type="AlphaFoldDB" id="A0A923MRB5"/>
<evidence type="ECO:0000313" key="5">
    <source>
        <dbReference type="EMBL" id="MBC5782779.1"/>
    </source>
</evidence>
<comment type="similarity">
    <text evidence="1">Belongs to the glycosyltransferase 2 family.</text>
</comment>
<dbReference type="PANTHER" id="PTHR43179:SF12">
    <property type="entry name" value="GALACTOFURANOSYLTRANSFERASE GLFT2"/>
    <property type="match status" value="1"/>
</dbReference>
<keyword evidence="2" id="KW-0328">Glycosyltransferase</keyword>
<dbReference type="Proteomes" id="UP000608513">
    <property type="component" value="Unassembled WGS sequence"/>
</dbReference>
<reference evidence="5" key="1">
    <citation type="submission" date="2020-08" db="EMBL/GenBank/DDBJ databases">
        <title>Ramlibacter sp. USB13 16S ribosomal RNA gene genome sequencing and assembly.</title>
        <authorList>
            <person name="Kang M."/>
        </authorList>
    </citation>
    <scope>NUCLEOTIDE SEQUENCE</scope>
    <source>
        <strain evidence="5">USB13</strain>
    </source>
</reference>
<dbReference type="InterPro" id="IPR001173">
    <property type="entry name" value="Glyco_trans_2-like"/>
</dbReference>
<organism evidence="5 6">
    <name type="scientific">Ramlibacter cellulosilyticus</name>
    <dbReference type="NCBI Taxonomy" id="2764187"/>
    <lineage>
        <taxon>Bacteria</taxon>
        <taxon>Pseudomonadati</taxon>
        <taxon>Pseudomonadota</taxon>
        <taxon>Betaproteobacteria</taxon>
        <taxon>Burkholderiales</taxon>
        <taxon>Comamonadaceae</taxon>
        <taxon>Ramlibacter</taxon>
    </lineage>
</organism>
<dbReference type="Gene3D" id="3.90.550.10">
    <property type="entry name" value="Spore Coat Polysaccharide Biosynthesis Protein SpsA, Chain A"/>
    <property type="match status" value="1"/>
</dbReference>
<dbReference type="EMBL" id="JACORT010000002">
    <property type="protein sequence ID" value="MBC5782779.1"/>
    <property type="molecule type" value="Genomic_DNA"/>
</dbReference>
<dbReference type="PANTHER" id="PTHR43179">
    <property type="entry name" value="RHAMNOSYLTRANSFERASE WBBL"/>
    <property type="match status" value="1"/>
</dbReference>
<dbReference type="GO" id="GO:0016757">
    <property type="term" value="F:glycosyltransferase activity"/>
    <property type="evidence" value="ECO:0007669"/>
    <property type="project" value="UniProtKB-KW"/>
</dbReference>
<dbReference type="SUPFAM" id="SSF53448">
    <property type="entry name" value="Nucleotide-diphospho-sugar transferases"/>
    <property type="match status" value="1"/>
</dbReference>
<gene>
    <name evidence="5" type="ORF">H8N03_07460</name>
</gene>
<evidence type="ECO:0000256" key="2">
    <source>
        <dbReference type="ARBA" id="ARBA00022676"/>
    </source>
</evidence>
<evidence type="ECO:0000256" key="3">
    <source>
        <dbReference type="ARBA" id="ARBA00022679"/>
    </source>
</evidence>
<comment type="caution">
    <text evidence="5">The sequence shown here is derived from an EMBL/GenBank/DDBJ whole genome shotgun (WGS) entry which is preliminary data.</text>
</comment>
<dbReference type="InterPro" id="IPR029044">
    <property type="entry name" value="Nucleotide-diphossugar_trans"/>
</dbReference>
<dbReference type="Pfam" id="PF13632">
    <property type="entry name" value="Glyco_trans_2_3"/>
    <property type="match status" value="1"/>
</dbReference>
<keyword evidence="6" id="KW-1185">Reference proteome</keyword>
<sequence length="292" mass="33332">MAVVPIIIPFYKEHEKLRQCRAAIAAQTWRECETFVRDNTHDNILYTAAVNEGLAKYCYRPDVDYVVVLNQDAYMDPECVQRLVAFMEATPDCGIACPVQYQHSASTGQKQVTWGGSLRAWPTGVHRCDPFESYRDPFETYWANGACMMIRTRVVREIGQFDANMRFICSDSDFAFTARARGWGVYVVPQALCRHSLGASGSPTNDFINLVKLRDAVYFTEKWLTGGLYRALALEGPELTGPWIRQVLRKYKWNVTAMERKLGEHEPSPADAWPSWLTEMHIPAQEARKKGF</sequence>
<evidence type="ECO:0000256" key="1">
    <source>
        <dbReference type="ARBA" id="ARBA00006739"/>
    </source>
</evidence>
<feature type="domain" description="Glycosyltransferase 2-like" evidence="4">
    <location>
        <begin position="65"/>
        <end position="254"/>
    </location>
</feature>
<keyword evidence="3" id="KW-0808">Transferase</keyword>
<evidence type="ECO:0000259" key="4">
    <source>
        <dbReference type="Pfam" id="PF13632"/>
    </source>
</evidence>
<evidence type="ECO:0000313" key="6">
    <source>
        <dbReference type="Proteomes" id="UP000608513"/>
    </source>
</evidence>
<accession>A0A923MRB5</accession>